<dbReference type="CDD" id="cd12215">
    <property type="entry name" value="ChiC_BD"/>
    <property type="match status" value="1"/>
</dbReference>
<dbReference type="GO" id="GO:0005576">
    <property type="term" value="C:extracellular region"/>
    <property type="evidence" value="ECO:0007669"/>
    <property type="project" value="InterPro"/>
</dbReference>
<dbReference type="InterPro" id="IPR036573">
    <property type="entry name" value="CBM_sf_5/12"/>
</dbReference>
<dbReference type="PROSITE" id="PS50853">
    <property type="entry name" value="FN3"/>
    <property type="match status" value="1"/>
</dbReference>
<protein>
    <submittedName>
        <fullName evidence="3">Chitin-binding protein</fullName>
    </submittedName>
</protein>
<evidence type="ECO:0000313" key="3">
    <source>
        <dbReference type="EMBL" id="MDZ4910886.1"/>
    </source>
</evidence>
<dbReference type="GO" id="GO:0004553">
    <property type="term" value="F:hydrolase activity, hydrolyzing O-glycosyl compounds"/>
    <property type="evidence" value="ECO:0007669"/>
    <property type="project" value="InterPro"/>
</dbReference>
<dbReference type="Gene3D" id="2.60.40.10">
    <property type="entry name" value="Immunoglobulins"/>
    <property type="match status" value="1"/>
</dbReference>
<dbReference type="InterPro" id="IPR013783">
    <property type="entry name" value="Ig-like_fold"/>
</dbReference>
<evidence type="ECO:0000256" key="1">
    <source>
        <dbReference type="ARBA" id="ARBA00022801"/>
    </source>
</evidence>
<dbReference type="Pfam" id="PF02839">
    <property type="entry name" value="CBM_5_12"/>
    <property type="match status" value="1"/>
</dbReference>
<dbReference type="InterPro" id="IPR003610">
    <property type="entry name" value="CBM5/12"/>
</dbReference>
<evidence type="ECO:0000313" key="4">
    <source>
        <dbReference type="Proteomes" id="UP001288778"/>
    </source>
</evidence>
<dbReference type="SUPFAM" id="SSF49265">
    <property type="entry name" value="Fibronectin type III"/>
    <property type="match status" value="1"/>
</dbReference>
<accession>A0AAW9I910</accession>
<proteinExistence type="predicted"/>
<dbReference type="InterPro" id="IPR003961">
    <property type="entry name" value="FN3_dom"/>
</dbReference>
<dbReference type="InterPro" id="IPR036116">
    <property type="entry name" value="FN3_sf"/>
</dbReference>
<feature type="domain" description="Fibronectin type-III" evidence="2">
    <location>
        <begin position="1"/>
        <end position="48"/>
    </location>
</feature>
<evidence type="ECO:0000259" key="2">
    <source>
        <dbReference type="PROSITE" id="PS50853"/>
    </source>
</evidence>
<organism evidence="3 4">
    <name type="scientific">Clostridium perfringens</name>
    <dbReference type="NCBI Taxonomy" id="1502"/>
    <lineage>
        <taxon>Bacteria</taxon>
        <taxon>Bacillati</taxon>
        <taxon>Bacillota</taxon>
        <taxon>Clostridia</taxon>
        <taxon>Eubacteriales</taxon>
        <taxon>Clostridiaceae</taxon>
        <taxon>Clostridium</taxon>
    </lineage>
</organism>
<feature type="non-terminal residue" evidence="3">
    <location>
        <position position="1"/>
    </location>
</feature>
<dbReference type="GO" id="GO:0005975">
    <property type="term" value="P:carbohydrate metabolic process"/>
    <property type="evidence" value="ECO:0007669"/>
    <property type="project" value="InterPro"/>
</dbReference>
<dbReference type="Proteomes" id="UP001288778">
    <property type="component" value="Unassembled WGS sequence"/>
</dbReference>
<dbReference type="GO" id="GO:0030246">
    <property type="term" value="F:carbohydrate binding"/>
    <property type="evidence" value="ECO:0007669"/>
    <property type="project" value="InterPro"/>
</dbReference>
<dbReference type="SMART" id="SM00495">
    <property type="entry name" value="ChtBD3"/>
    <property type="match status" value="1"/>
</dbReference>
<dbReference type="AlphaFoldDB" id="A0AAW9I910"/>
<dbReference type="RefSeq" id="WP_322396035.1">
    <property type="nucleotide sequence ID" value="NZ_WNUI01000874.1"/>
</dbReference>
<name>A0AAW9I910_CLOPF</name>
<dbReference type="EMBL" id="WNUI01000874">
    <property type="protein sequence ID" value="MDZ4910886.1"/>
    <property type="molecule type" value="Genomic_DNA"/>
</dbReference>
<gene>
    <name evidence="3" type="ORF">GNF68_18180</name>
</gene>
<sequence>LVGTSTTTSYTNTGLAEGTSYTYTVVAVSSTGSKSSASAPLTVSTSGSSATYPAWNATAVYLGGSKVSYNGVNYEAKWWTQGETPGSADVWKVIP</sequence>
<keyword evidence="1" id="KW-0378">Hydrolase</keyword>
<comment type="caution">
    <text evidence="3">The sequence shown here is derived from an EMBL/GenBank/DDBJ whole genome shotgun (WGS) entry which is preliminary data.</text>
</comment>
<dbReference type="Gene3D" id="2.10.10.20">
    <property type="entry name" value="Carbohydrate-binding module superfamily 5/12"/>
    <property type="match status" value="1"/>
</dbReference>
<reference evidence="3" key="1">
    <citation type="submission" date="2019-11" db="EMBL/GenBank/DDBJ databases">
        <title>Characterization of Clostridium perfringens isolates from swine manure treated agricultural soils.</title>
        <authorList>
            <person name="Wushke S.T."/>
        </authorList>
    </citation>
    <scope>NUCLEOTIDE SEQUENCE</scope>
    <source>
        <strain evidence="3">X94</strain>
    </source>
</reference>
<dbReference type="SUPFAM" id="SSF51055">
    <property type="entry name" value="Carbohydrate binding domain"/>
    <property type="match status" value="1"/>
</dbReference>